<dbReference type="InterPro" id="IPR054477">
    <property type="entry name" value="LTN1_E3_ligase_6th"/>
</dbReference>
<evidence type="ECO:0000313" key="4">
    <source>
        <dbReference type="EMBL" id="TNN51164.1"/>
    </source>
</evidence>
<name>A0A4Z2GEM1_9TELE</name>
<gene>
    <name evidence="4" type="primary">ltn1_0</name>
    <name evidence="4" type="ORF">EYF80_038634</name>
</gene>
<dbReference type="PANTHER" id="PTHR12389:SF0">
    <property type="entry name" value="E3 UBIQUITIN-PROTEIN LIGASE LISTERIN"/>
    <property type="match status" value="1"/>
</dbReference>
<dbReference type="InterPro" id="IPR039795">
    <property type="entry name" value="LTN1/Rkr1"/>
</dbReference>
<dbReference type="EMBL" id="SRLO01000592">
    <property type="protein sequence ID" value="TNN51164.1"/>
    <property type="molecule type" value="Genomic_DNA"/>
</dbReference>
<protein>
    <recommendedName>
        <fullName evidence="1">E3 ubiquitin-protein ligase listerin</fullName>
        <ecNumber evidence="1">2.3.2.27</ecNumber>
    </recommendedName>
    <alternativeName>
        <fullName evidence="1">RING-type E3 ubiquitin transferase listerin</fullName>
    </alternativeName>
</protein>
<keyword evidence="1" id="KW-0808">Transferase</keyword>
<dbReference type="UniPathway" id="UPA00143"/>
<keyword evidence="5" id="KW-1185">Reference proteome</keyword>
<dbReference type="GO" id="GO:0008270">
    <property type="term" value="F:zinc ion binding"/>
    <property type="evidence" value="ECO:0007669"/>
    <property type="project" value="UniProtKB-KW"/>
</dbReference>
<dbReference type="GO" id="GO:1990116">
    <property type="term" value="P:ribosome-associated ubiquitin-dependent protein catabolic process"/>
    <property type="evidence" value="ECO:0007669"/>
    <property type="project" value="UniProtKB-UniRule"/>
</dbReference>
<proteinExistence type="inferred from homology"/>
<dbReference type="InterPro" id="IPR054478">
    <property type="entry name" value="LTN1_UBC"/>
</dbReference>
<keyword evidence="1" id="KW-0833">Ubl conjugation pathway</keyword>
<evidence type="ECO:0000313" key="5">
    <source>
        <dbReference type="Proteomes" id="UP000314294"/>
    </source>
</evidence>
<dbReference type="PANTHER" id="PTHR12389">
    <property type="entry name" value="ZINC FINGER PROTEIN 294"/>
    <property type="match status" value="1"/>
</dbReference>
<comment type="function">
    <text evidence="1">E3 ubiquitin-protein ligase. Component of the ribosome quality control complex (RQC), a ribosome-associated complex that mediates ubiquitination and extraction of incompletely synthesized nascent chains for proteasomal degradation.</text>
</comment>
<keyword evidence="1" id="KW-0862">Zinc</keyword>
<reference evidence="4 5" key="1">
    <citation type="submission" date="2019-03" db="EMBL/GenBank/DDBJ databases">
        <title>First draft genome of Liparis tanakae, snailfish: a comprehensive survey of snailfish specific genes.</title>
        <authorList>
            <person name="Kim W."/>
            <person name="Song I."/>
            <person name="Jeong J.-H."/>
            <person name="Kim D."/>
            <person name="Kim S."/>
            <person name="Ryu S."/>
            <person name="Song J.Y."/>
            <person name="Lee S.K."/>
        </authorList>
    </citation>
    <scope>NUCLEOTIDE SEQUENCE [LARGE SCALE GENOMIC DNA]</scope>
    <source>
        <tissue evidence="4">Muscle</tissue>
    </source>
</reference>
<keyword evidence="1" id="KW-0863">Zinc-finger</keyword>
<comment type="caution">
    <text evidence="4">The sequence shown here is derived from an EMBL/GenBank/DDBJ whole genome shotgun (WGS) entry which is preliminary data.</text>
</comment>
<sequence length="313" mass="35195">MAVLATCEELCDSILSGVQVGEFAVVQPLSVEYSYILGYLLAWKLLLTFFKSSPSHLRAHYAQFLRRSCSLNKLLLHLFKLMPENPVYPGQGAETKTFFTESQSLAVHHGESVEWELPHLACSVYFSTVQDLPAMVRLWWNGQEKRVSAAVEKFTIKYVSPVLSAQEISSVHSSTQMFESMTVKARSAAREVIATYSVDEIFIELVIQLPQNCPLGSISVESGRRVGVAVQQWRNWMLQLSTYLTHQCGESIRPATARFCLSTSIIRTRLMHRVPWSQRLATPALDHDAPPGESFSESTSACFHIPLYKKGTF</sequence>
<comment type="similarity">
    <text evidence="1">Belongs to the LTN1 family.</text>
</comment>
<comment type="catalytic activity">
    <reaction evidence="1">
        <text>S-ubiquitinyl-[E2 ubiquitin-conjugating enzyme]-L-cysteine + [acceptor protein]-L-lysine = [E2 ubiquitin-conjugating enzyme]-L-cysteine + N(6)-ubiquitinyl-[acceptor protein]-L-lysine.</text>
        <dbReference type="EC" id="2.3.2.27"/>
    </reaction>
</comment>
<dbReference type="GO" id="GO:0061630">
    <property type="term" value="F:ubiquitin protein ligase activity"/>
    <property type="evidence" value="ECO:0007669"/>
    <property type="project" value="UniProtKB-UniRule"/>
</dbReference>
<dbReference type="AlphaFoldDB" id="A0A4Z2GEM1"/>
<accession>A0A4Z2GEM1</accession>
<dbReference type="OrthoDB" id="8929508at2759"/>
<comment type="subunit">
    <text evidence="1">Component of the ribosome quality control complex (RQC).</text>
</comment>
<dbReference type="Pfam" id="PF23009">
    <property type="entry name" value="UBC_like"/>
    <property type="match status" value="1"/>
</dbReference>
<organism evidence="4 5">
    <name type="scientific">Liparis tanakae</name>
    <name type="common">Tanaka's snailfish</name>
    <dbReference type="NCBI Taxonomy" id="230148"/>
    <lineage>
        <taxon>Eukaryota</taxon>
        <taxon>Metazoa</taxon>
        <taxon>Chordata</taxon>
        <taxon>Craniata</taxon>
        <taxon>Vertebrata</taxon>
        <taxon>Euteleostomi</taxon>
        <taxon>Actinopterygii</taxon>
        <taxon>Neopterygii</taxon>
        <taxon>Teleostei</taxon>
        <taxon>Neoteleostei</taxon>
        <taxon>Acanthomorphata</taxon>
        <taxon>Eupercaria</taxon>
        <taxon>Perciformes</taxon>
        <taxon>Cottioidei</taxon>
        <taxon>Cottales</taxon>
        <taxon>Liparidae</taxon>
        <taxon>Liparis</taxon>
    </lineage>
</organism>
<comment type="pathway">
    <text evidence="1">Protein modification; protein ubiquitination.</text>
</comment>
<dbReference type="EC" id="2.3.2.27" evidence="1"/>
<dbReference type="GO" id="GO:0043023">
    <property type="term" value="F:ribosomal large subunit binding"/>
    <property type="evidence" value="ECO:0007669"/>
    <property type="project" value="TreeGrafter"/>
</dbReference>
<dbReference type="GO" id="GO:0005829">
    <property type="term" value="C:cytosol"/>
    <property type="evidence" value="ECO:0007669"/>
    <property type="project" value="UniProtKB-UniRule"/>
</dbReference>
<evidence type="ECO:0000259" key="3">
    <source>
        <dbReference type="Pfam" id="PF23009"/>
    </source>
</evidence>
<dbReference type="Pfam" id="PF22999">
    <property type="entry name" value="LTN1_E3_ligase_6th"/>
    <property type="match status" value="1"/>
</dbReference>
<dbReference type="GO" id="GO:1990112">
    <property type="term" value="C:RQC complex"/>
    <property type="evidence" value="ECO:0007669"/>
    <property type="project" value="UniProtKB-UniRule"/>
</dbReference>
<feature type="domain" description="E3 ubiquitin-protein ligase listerin HEAT repeat region" evidence="2">
    <location>
        <begin position="7"/>
        <end position="172"/>
    </location>
</feature>
<dbReference type="GO" id="GO:0072344">
    <property type="term" value="P:rescue of stalled ribosome"/>
    <property type="evidence" value="ECO:0007669"/>
    <property type="project" value="UniProtKB-UniRule"/>
</dbReference>
<dbReference type="Proteomes" id="UP000314294">
    <property type="component" value="Unassembled WGS sequence"/>
</dbReference>
<keyword evidence="1" id="KW-0479">Metal-binding</keyword>
<feature type="domain" description="E3 ubiquitin-protein ligase listerin ubiquitin conjugating" evidence="3">
    <location>
        <begin position="181"/>
        <end position="250"/>
    </location>
</feature>
<evidence type="ECO:0000256" key="1">
    <source>
        <dbReference type="RuleBase" id="RU367090"/>
    </source>
</evidence>
<evidence type="ECO:0000259" key="2">
    <source>
        <dbReference type="Pfam" id="PF22999"/>
    </source>
</evidence>
<dbReference type="GO" id="GO:0016567">
    <property type="term" value="P:protein ubiquitination"/>
    <property type="evidence" value="ECO:0007669"/>
    <property type="project" value="UniProtKB-UniPathway"/>
</dbReference>